<dbReference type="AlphaFoldDB" id="A0A392S9N2"/>
<dbReference type="EMBL" id="LXQA010332475">
    <property type="protein sequence ID" value="MCI44566.1"/>
    <property type="molecule type" value="Genomic_DNA"/>
</dbReference>
<protein>
    <submittedName>
        <fullName evidence="1">Uncharacterized protein</fullName>
    </submittedName>
</protein>
<keyword evidence="2" id="KW-1185">Reference proteome</keyword>
<dbReference type="Proteomes" id="UP000265520">
    <property type="component" value="Unassembled WGS sequence"/>
</dbReference>
<name>A0A392S9N2_9FABA</name>
<comment type="caution">
    <text evidence="1">The sequence shown here is derived from an EMBL/GenBank/DDBJ whole genome shotgun (WGS) entry which is preliminary data.</text>
</comment>
<organism evidence="1 2">
    <name type="scientific">Trifolium medium</name>
    <dbReference type="NCBI Taxonomy" id="97028"/>
    <lineage>
        <taxon>Eukaryota</taxon>
        <taxon>Viridiplantae</taxon>
        <taxon>Streptophyta</taxon>
        <taxon>Embryophyta</taxon>
        <taxon>Tracheophyta</taxon>
        <taxon>Spermatophyta</taxon>
        <taxon>Magnoliopsida</taxon>
        <taxon>eudicotyledons</taxon>
        <taxon>Gunneridae</taxon>
        <taxon>Pentapetalae</taxon>
        <taxon>rosids</taxon>
        <taxon>fabids</taxon>
        <taxon>Fabales</taxon>
        <taxon>Fabaceae</taxon>
        <taxon>Papilionoideae</taxon>
        <taxon>50 kb inversion clade</taxon>
        <taxon>NPAAA clade</taxon>
        <taxon>Hologalegina</taxon>
        <taxon>IRL clade</taxon>
        <taxon>Trifolieae</taxon>
        <taxon>Trifolium</taxon>
    </lineage>
</organism>
<evidence type="ECO:0000313" key="2">
    <source>
        <dbReference type="Proteomes" id="UP000265520"/>
    </source>
</evidence>
<feature type="non-terminal residue" evidence="1">
    <location>
        <position position="1"/>
    </location>
</feature>
<reference evidence="1 2" key="1">
    <citation type="journal article" date="2018" name="Front. Plant Sci.">
        <title>Red Clover (Trifolium pratense) and Zigzag Clover (T. medium) - A Picture of Genomic Similarities and Differences.</title>
        <authorList>
            <person name="Dluhosova J."/>
            <person name="Istvanek J."/>
            <person name="Nedelnik J."/>
            <person name="Repkova J."/>
        </authorList>
    </citation>
    <scope>NUCLEOTIDE SEQUENCE [LARGE SCALE GENOMIC DNA]</scope>
    <source>
        <strain evidence="2">cv. 10/8</strain>
        <tissue evidence="1">Leaf</tissue>
    </source>
</reference>
<accession>A0A392S9N2</accession>
<proteinExistence type="predicted"/>
<evidence type="ECO:0000313" key="1">
    <source>
        <dbReference type="EMBL" id="MCI44566.1"/>
    </source>
</evidence>
<sequence>TCSHHLSVDVPVYHDQDALRHNSSAVKPIALEGLVPWIGETHDHALNCNANLSSLYKM</sequence>